<dbReference type="EMBL" id="MGHU01000006">
    <property type="protein sequence ID" value="OGM78064.1"/>
    <property type="molecule type" value="Genomic_DNA"/>
</dbReference>
<evidence type="ECO:0000313" key="4">
    <source>
        <dbReference type="Proteomes" id="UP000179241"/>
    </source>
</evidence>
<accession>A0A1F8CP31</accession>
<feature type="transmembrane region" description="Helical" evidence="1">
    <location>
        <begin position="172"/>
        <end position="201"/>
    </location>
</feature>
<dbReference type="AlphaFoldDB" id="A0A1F8CP31"/>
<feature type="transmembrane region" description="Helical" evidence="1">
    <location>
        <begin position="322"/>
        <end position="339"/>
    </location>
</feature>
<feature type="transmembrane region" description="Helical" evidence="1">
    <location>
        <begin position="346"/>
        <end position="367"/>
    </location>
</feature>
<organism evidence="3 4">
    <name type="scientific">Candidatus Woesebacteria bacterium RIFOXYA1_FULL_43_9</name>
    <dbReference type="NCBI Taxonomy" id="1802534"/>
    <lineage>
        <taxon>Bacteria</taxon>
        <taxon>Candidatus Woeseibacteriota</taxon>
    </lineage>
</organism>
<keyword evidence="1" id="KW-0472">Membrane</keyword>
<feature type="transmembrane region" description="Helical" evidence="1">
    <location>
        <begin position="299"/>
        <end position="316"/>
    </location>
</feature>
<name>A0A1F8CP31_9BACT</name>
<keyword evidence="1" id="KW-1133">Transmembrane helix</keyword>
<comment type="caution">
    <text evidence="3">The sequence shown here is derived from an EMBL/GenBank/DDBJ whole genome shotgun (WGS) entry which is preliminary data.</text>
</comment>
<dbReference type="InterPro" id="IPR038731">
    <property type="entry name" value="RgtA/B/C-like"/>
</dbReference>
<evidence type="ECO:0000259" key="2">
    <source>
        <dbReference type="Pfam" id="PF13231"/>
    </source>
</evidence>
<reference evidence="3 4" key="1">
    <citation type="journal article" date="2016" name="Nat. Commun.">
        <title>Thousands of microbial genomes shed light on interconnected biogeochemical processes in an aquifer system.</title>
        <authorList>
            <person name="Anantharaman K."/>
            <person name="Brown C.T."/>
            <person name="Hug L.A."/>
            <person name="Sharon I."/>
            <person name="Castelle C.J."/>
            <person name="Probst A.J."/>
            <person name="Thomas B.C."/>
            <person name="Singh A."/>
            <person name="Wilkins M.J."/>
            <person name="Karaoz U."/>
            <person name="Brodie E.L."/>
            <person name="Williams K.H."/>
            <person name="Hubbard S.S."/>
            <person name="Banfield J.F."/>
        </authorList>
    </citation>
    <scope>NUCLEOTIDE SEQUENCE [LARGE SCALE GENOMIC DNA]</scope>
</reference>
<feature type="transmembrane region" description="Helical" evidence="1">
    <location>
        <begin position="128"/>
        <end position="145"/>
    </location>
</feature>
<evidence type="ECO:0000313" key="3">
    <source>
        <dbReference type="EMBL" id="OGM78064.1"/>
    </source>
</evidence>
<dbReference type="Proteomes" id="UP000179241">
    <property type="component" value="Unassembled WGS sequence"/>
</dbReference>
<dbReference type="Pfam" id="PF13231">
    <property type="entry name" value="PMT_2"/>
    <property type="match status" value="1"/>
</dbReference>
<proteinExistence type="predicted"/>
<evidence type="ECO:0000256" key="1">
    <source>
        <dbReference type="SAM" id="Phobius"/>
    </source>
</evidence>
<sequence length="376" mass="42768">MKRFGIIVLSALLPTLLIWLVFFSNLKSFWTIPLPQKGLQTVIANYDGPLYIAVTRTFYQKSAIKALYSFQLPNEYFAAHFPLYPAIIRILSVVFAYPHAMLVASLLSSVLALYFFHRLFSKLVNPKTALLATMAFAIFPARWLTVRSVGSPEPLFIAAILASLFFFTEKKYFWAGVWGALAQLTKSPGILLFATYGVFFLADRQRLGNLKKYLPFLLIPASLLGLFVIYKINLADFWVYFHSGDNIHLFFPPFTIFNASASWVGSFWLEDVIFIYVFYAMALVRLVDFAKNKDVNLKILPIFFGVFLATIFFVAHRDVSRYALPLAPLALIAFGDFFAHRHFKYVLALLAVPCFLFAISFIANNVMPIANWAPFL</sequence>
<keyword evidence="1" id="KW-0812">Transmembrane</keyword>
<feature type="transmembrane region" description="Helical" evidence="1">
    <location>
        <begin position="86"/>
        <end position="116"/>
    </location>
</feature>
<feature type="transmembrane region" description="Helical" evidence="1">
    <location>
        <begin position="267"/>
        <end position="287"/>
    </location>
</feature>
<protein>
    <recommendedName>
        <fullName evidence="2">Glycosyltransferase RgtA/B/C/D-like domain-containing protein</fullName>
    </recommendedName>
</protein>
<gene>
    <name evidence="3" type="ORF">A2188_03375</name>
</gene>
<feature type="domain" description="Glycosyltransferase RgtA/B/C/D-like" evidence="2">
    <location>
        <begin position="82"/>
        <end position="219"/>
    </location>
</feature>
<feature type="transmembrane region" description="Helical" evidence="1">
    <location>
        <begin position="213"/>
        <end position="232"/>
    </location>
</feature>